<reference evidence="1 2" key="1">
    <citation type="submission" date="2022-11" db="EMBL/GenBank/DDBJ databases">
        <title>Whole genome sequence of Eschrichtius robustus ER-17-0199.</title>
        <authorList>
            <person name="Bruniche-Olsen A."/>
            <person name="Black A.N."/>
            <person name="Fields C.J."/>
            <person name="Walden K."/>
            <person name="Dewoody J.A."/>
        </authorList>
    </citation>
    <scope>NUCLEOTIDE SEQUENCE [LARGE SCALE GENOMIC DNA]</scope>
    <source>
        <strain evidence="1">ER-17-0199</strain>
        <tissue evidence="1">Blubber</tissue>
    </source>
</reference>
<name>A0AB34HK21_ESCRO</name>
<comment type="caution">
    <text evidence="1">The sequence shown here is derived from an EMBL/GenBank/DDBJ whole genome shotgun (WGS) entry which is preliminary data.</text>
</comment>
<gene>
    <name evidence="1" type="ORF">J1605_020644</name>
</gene>
<accession>A0AB34HK21</accession>
<keyword evidence="2" id="KW-1185">Reference proteome</keyword>
<evidence type="ECO:0000313" key="2">
    <source>
        <dbReference type="Proteomes" id="UP001159641"/>
    </source>
</evidence>
<evidence type="ECO:0000313" key="1">
    <source>
        <dbReference type="EMBL" id="KAJ8791548.1"/>
    </source>
</evidence>
<dbReference type="EMBL" id="JAIQCJ010001207">
    <property type="protein sequence ID" value="KAJ8791548.1"/>
    <property type="molecule type" value="Genomic_DNA"/>
</dbReference>
<dbReference type="AlphaFoldDB" id="A0AB34HK21"/>
<proteinExistence type="predicted"/>
<sequence>MADRALGVCVSFPGPYNDGNLTFDGSTDFLHVVGHTATSNSCIPHLTILLQEEKQNVTKVAHLLTPSLMPVEKSQEKPLMRSEINPHCCVALQNIQNAGAFSAKELGQLYSQYLMVQLSL</sequence>
<dbReference type="Proteomes" id="UP001159641">
    <property type="component" value="Unassembled WGS sequence"/>
</dbReference>
<organism evidence="1 2">
    <name type="scientific">Eschrichtius robustus</name>
    <name type="common">California gray whale</name>
    <name type="synonym">Eschrichtius gibbosus</name>
    <dbReference type="NCBI Taxonomy" id="9764"/>
    <lineage>
        <taxon>Eukaryota</taxon>
        <taxon>Metazoa</taxon>
        <taxon>Chordata</taxon>
        <taxon>Craniata</taxon>
        <taxon>Vertebrata</taxon>
        <taxon>Euteleostomi</taxon>
        <taxon>Mammalia</taxon>
        <taxon>Eutheria</taxon>
        <taxon>Laurasiatheria</taxon>
        <taxon>Artiodactyla</taxon>
        <taxon>Whippomorpha</taxon>
        <taxon>Cetacea</taxon>
        <taxon>Mysticeti</taxon>
        <taxon>Eschrichtiidae</taxon>
        <taxon>Eschrichtius</taxon>
    </lineage>
</organism>
<protein>
    <submittedName>
        <fullName evidence="1">Uncharacterized protein</fullName>
    </submittedName>
</protein>